<dbReference type="InterPro" id="IPR000331">
    <property type="entry name" value="Rap/Ran_GAP_dom"/>
</dbReference>
<evidence type="ECO:0000313" key="4">
    <source>
        <dbReference type="EMBL" id="KII66702.1"/>
    </source>
</evidence>
<dbReference type="PANTHER" id="PTHR15711:SF22">
    <property type="entry name" value="RAP-GAP DOMAIN-CONTAINING PROTEIN"/>
    <property type="match status" value="1"/>
</dbReference>
<dbReference type="InterPro" id="IPR035974">
    <property type="entry name" value="Rap/Ran-GAP_sf"/>
</dbReference>
<proteinExistence type="predicted"/>
<organism evidence="4 5">
    <name type="scientific">Thelohanellus kitauei</name>
    <name type="common">Myxosporean</name>
    <dbReference type="NCBI Taxonomy" id="669202"/>
    <lineage>
        <taxon>Eukaryota</taxon>
        <taxon>Metazoa</taxon>
        <taxon>Cnidaria</taxon>
        <taxon>Myxozoa</taxon>
        <taxon>Myxosporea</taxon>
        <taxon>Bivalvulida</taxon>
        <taxon>Platysporina</taxon>
        <taxon>Myxobolidae</taxon>
        <taxon>Thelohanellus</taxon>
    </lineage>
</organism>
<name>A0A0C2MYJ9_THEKT</name>
<keyword evidence="2" id="KW-0472">Membrane</keyword>
<dbReference type="SUPFAM" id="SSF111347">
    <property type="entry name" value="Rap/Ran-GAP"/>
    <property type="match status" value="1"/>
</dbReference>
<dbReference type="Gene3D" id="3.40.50.11210">
    <property type="entry name" value="Rap/Ran-GAP"/>
    <property type="match status" value="1"/>
</dbReference>
<evidence type="ECO:0000256" key="2">
    <source>
        <dbReference type="SAM" id="Phobius"/>
    </source>
</evidence>
<keyword evidence="1" id="KW-0343">GTPase activation</keyword>
<protein>
    <submittedName>
        <fullName evidence="4">Signal-induced proliferation-associated 1-like protein 1</fullName>
    </submittedName>
</protein>
<dbReference type="GO" id="GO:0005737">
    <property type="term" value="C:cytoplasm"/>
    <property type="evidence" value="ECO:0007669"/>
    <property type="project" value="TreeGrafter"/>
</dbReference>
<dbReference type="GO" id="GO:0051056">
    <property type="term" value="P:regulation of small GTPase mediated signal transduction"/>
    <property type="evidence" value="ECO:0007669"/>
    <property type="project" value="InterPro"/>
</dbReference>
<dbReference type="Pfam" id="PF02145">
    <property type="entry name" value="Rap_GAP"/>
    <property type="match status" value="1"/>
</dbReference>
<dbReference type="PANTHER" id="PTHR15711">
    <property type="entry name" value="RAP GTPASE-ACTIVATING PROTEIN"/>
    <property type="match status" value="1"/>
</dbReference>
<dbReference type="OrthoDB" id="2499658at2759"/>
<keyword evidence="2" id="KW-1133">Transmembrane helix</keyword>
<evidence type="ECO:0000259" key="3">
    <source>
        <dbReference type="PROSITE" id="PS50085"/>
    </source>
</evidence>
<dbReference type="PROSITE" id="PS50085">
    <property type="entry name" value="RAPGAP"/>
    <property type="match status" value="1"/>
</dbReference>
<dbReference type="EMBL" id="JWZT01003483">
    <property type="protein sequence ID" value="KII66702.1"/>
    <property type="molecule type" value="Genomic_DNA"/>
</dbReference>
<reference evidence="4 5" key="1">
    <citation type="journal article" date="2014" name="Genome Biol. Evol.">
        <title>The genome of the myxosporean Thelohanellus kitauei shows adaptations to nutrient acquisition within its fish host.</title>
        <authorList>
            <person name="Yang Y."/>
            <person name="Xiong J."/>
            <person name="Zhou Z."/>
            <person name="Huo F."/>
            <person name="Miao W."/>
            <person name="Ran C."/>
            <person name="Liu Y."/>
            <person name="Zhang J."/>
            <person name="Feng J."/>
            <person name="Wang M."/>
            <person name="Wang M."/>
            <person name="Wang L."/>
            <person name="Yao B."/>
        </authorList>
    </citation>
    <scope>NUCLEOTIDE SEQUENCE [LARGE SCALE GENOMIC DNA]</scope>
    <source>
        <strain evidence="4">Wuqing</strain>
    </source>
</reference>
<gene>
    <name evidence="4" type="ORF">RF11_04859</name>
</gene>
<accession>A0A0C2MYJ9</accession>
<evidence type="ECO:0000256" key="1">
    <source>
        <dbReference type="ARBA" id="ARBA00022468"/>
    </source>
</evidence>
<sequence>MFHVSTLLPYEEGSPVQVARKRHIGNDTVTIIFQEGPFEKIDVSSFVSNFQKVFILVRKVDNGPKVFYEYFILNLGWHAVLVGVCLIFQTKLAQNMIQNTQILEKNSSV</sequence>
<comment type="caution">
    <text evidence="4">The sequence shown here is derived from an EMBL/GenBank/DDBJ whole genome shotgun (WGS) entry which is preliminary data.</text>
</comment>
<dbReference type="Proteomes" id="UP000031668">
    <property type="component" value="Unassembled WGS sequence"/>
</dbReference>
<feature type="transmembrane region" description="Helical" evidence="2">
    <location>
        <begin position="67"/>
        <end position="88"/>
    </location>
</feature>
<dbReference type="AlphaFoldDB" id="A0A0C2MYJ9"/>
<dbReference type="InterPro" id="IPR050989">
    <property type="entry name" value="Rap1_Ran_GAP"/>
</dbReference>
<keyword evidence="5" id="KW-1185">Reference proteome</keyword>
<feature type="domain" description="Rap-GAP" evidence="3">
    <location>
        <begin position="1"/>
        <end position="109"/>
    </location>
</feature>
<dbReference type="GO" id="GO:0005096">
    <property type="term" value="F:GTPase activator activity"/>
    <property type="evidence" value="ECO:0007669"/>
    <property type="project" value="UniProtKB-KW"/>
</dbReference>
<evidence type="ECO:0000313" key="5">
    <source>
        <dbReference type="Proteomes" id="UP000031668"/>
    </source>
</evidence>
<keyword evidence="2" id="KW-0812">Transmembrane</keyword>